<organism evidence="1 2">
    <name type="scientific">Hafnia psychrotolerans</name>
    <dbReference type="NCBI Taxonomy" id="1477018"/>
    <lineage>
        <taxon>Bacteria</taxon>
        <taxon>Pseudomonadati</taxon>
        <taxon>Pseudomonadota</taxon>
        <taxon>Gammaproteobacteria</taxon>
        <taxon>Enterobacterales</taxon>
        <taxon>Hafniaceae</taxon>
        <taxon>Hafnia</taxon>
    </lineage>
</organism>
<proteinExistence type="predicted"/>
<gene>
    <name evidence="1" type="ORF">GCM10011328_37120</name>
</gene>
<comment type="caution">
    <text evidence="1">The sequence shown here is derived from an EMBL/GenBank/DDBJ whole genome shotgun (WGS) entry which is preliminary data.</text>
</comment>
<evidence type="ECO:0000313" key="2">
    <source>
        <dbReference type="Proteomes" id="UP000627464"/>
    </source>
</evidence>
<reference evidence="2" key="1">
    <citation type="journal article" date="2019" name="Int. J. Syst. Evol. Microbiol.">
        <title>The Global Catalogue of Microorganisms (GCM) 10K type strain sequencing project: providing services to taxonomists for standard genome sequencing and annotation.</title>
        <authorList>
            <consortium name="The Broad Institute Genomics Platform"/>
            <consortium name="The Broad Institute Genome Sequencing Center for Infectious Disease"/>
            <person name="Wu L."/>
            <person name="Ma J."/>
        </authorList>
    </citation>
    <scope>NUCLEOTIDE SEQUENCE [LARGE SCALE GENOMIC DNA]</scope>
    <source>
        <strain evidence="2">CGMCC 1.12806</strain>
    </source>
</reference>
<dbReference type="RefSeq" id="WP_308420896.1">
    <property type="nucleotide sequence ID" value="NZ_BMFZ01000012.1"/>
</dbReference>
<dbReference type="EMBL" id="BMFZ01000012">
    <property type="protein sequence ID" value="GGA58209.1"/>
    <property type="molecule type" value="Genomic_DNA"/>
</dbReference>
<name>A0ABQ1H692_9GAMM</name>
<keyword evidence="2" id="KW-1185">Reference proteome</keyword>
<evidence type="ECO:0000313" key="1">
    <source>
        <dbReference type="EMBL" id="GGA58209.1"/>
    </source>
</evidence>
<dbReference type="Proteomes" id="UP000627464">
    <property type="component" value="Unassembled WGS sequence"/>
</dbReference>
<protein>
    <submittedName>
        <fullName evidence="1">Lcd-like protein from phage origin</fullName>
    </submittedName>
</protein>
<sequence length="62" mass="6706">MAGSQHTQTHPKFTWRFLALSASSSNVIHITATTEREARDQSPVGCVMVFAGRLPVQGGQHA</sequence>
<dbReference type="NCBIfam" id="NF033153">
    <property type="entry name" value="phage_ICD_like"/>
    <property type="match status" value="1"/>
</dbReference>
<accession>A0ABQ1H692</accession>